<dbReference type="SUPFAM" id="SSF53187">
    <property type="entry name" value="Zn-dependent exopeptidases"/>
    <property type="match status" value="1"/>
</dbReference>
<dbReference type="AlphaFoldDB" id="A0AAW3JVQ0"/>
<keyword evidence="5" id="KW-1185">Reference proteome</keyword>
<evidence type="ECO:0000256" key="2">
    <source>
        <dbReference type="SAM" id="SignalP"/>
    </source>
</evidence>
<protein>
    <recommendedName>
        <fullName evidence="3">MurNAc-LAA domain-containing protein</fullName>
    </recommendedName>
</protein>
<dbReference type="CDD" id="cd02696">
    <property type="entry name" value="MurNAc-LAA"/>
    <property type="match status" value="1"/>
</dbReference>
<sequence>MRFFRYSKQNTHNKRLLAVVRKTAFTIFAAAICLSTTNVAKTYVDAAVSIEQDDEYTDITADSSLKMYYNKTLYDNSTFPGIRIDDVWMVPVKEFLADKLGCTYKYSETNGKLTITNKYGNEQIEAYIGSTELTVGSSAITMDEPVIKARNSENTSEETIYVPASKVIQNLGYGYESTATSLNVTDIISYYKKSEQTWYENSYTNAINSIICTKNSDNKDIVQITALNPIESENVSVKAGDNSIEYIYAKTKNLLGDIKETISDSTAVKSLEVWEDQNLAAHIKVTFDDKYITSKSISSNFFTITFTKASFSMKALIPDKVKAEKITATDRYWNKQFYIIVPGNHVSFYKNNKPIDNSSAIKKIEVNKTSGGDTRIIVTTTKLQGYKIDKKDGYFTVKVGSPNSIYKNIILLDAGHGGKDSGARFGSLYEKNLNLEILYTRARKYFESNTSNVKAYWTRHNDTFINLYTRPKLSKTYRADMFLSLHMNSAGNRTANGTEVYYSSRNNKVTSTGLYSKKMASMMLNSVLNGINSKNRGVRQAGFVVNKYNTVPSVLVELGFITGNKDYPNLKKASYREKAAKALYDGVEKIFKKYPAK</sequence>
<dbReference type="PANTHER" id="PTHR30404:SF0">
    <property type="entry name" value="N-ACETYLMURAMOYL-L-ALANINE AMIDASE AMIC"/>
    <property type="match status" value="1"/>
</dbReference>
<gene>
    <name evidence="4" type="ORF">APZ18_04375</name>
</gene>
<dbReference type="GO" id="GO:0009253">
    <property type="term" value="P:peptidoglycan catabolic process"/>
    <property type="evidence" value="ECO:0007669"/>
    <property type="project" value="InterPro"/>
</dbReference>
<reference evidence="4 5" key="1">
    <citation type="submission" date="2015-10" db="EMBL/GenBank/DDBJ databases">
        <title>Butyribacter intestini gen. nov., sp. nov., a butyric acid-producing bacterium of the family Lachnospiraceae isolated from the human faeces.</title>
        <authorList>
            <person name="Zou Y."/>
            <person name="Xue W."/>
            <person name="Luo G."/>
            <person name="Lv M."/>
        </authorList>
    </citation>
    <scope>NUCLEOTIDE SEQUENCE [LARGE SCALE GENOMIC DNA]</scope>
    <source>
        <strain evidence="4 5">TF01-11</strain>
    </source>
</reference>
<evidence type="ECO:0000259" key="3">
    <source>
        <dbReference type="SMART" id="SM00646"/>
    </source>
</evidence>
<evidence type="ECO:0000313" key="5">
    <source>
        <dbReference type="Proteomes" id="UP000050833"/>
    </source>
</evidence>
<evidence type="ECO:0000313" key="4">
    <source>
        <dbReference type="EMBL" id="KQC86430.1"/>
    </source>
</evidence>
<dbReference type="Pfam" id="PF01520">
    <property type="entry name" value="Amidase_3"/>
    <property type="match status" value="1"/>
</dbReference>
<dbReference type="Gene3D" id="3.40.630.40">
    <property type="entry name" value="Zn-dependent exopeptidases"/>
    <property type="match status" value="1"/>
</dbReference>
<dbReference type="EMBL" id="LLKB01000001">
    <property type="protein sequence ID" value="KQC86430.1"/>
    <property type="molecule type" value="Genomic_DNA"/>
</dbReference>
<feature type="domain" description="MurNAc-LAA" evidence="3">
    <location>
        <begin position="471"/>
        <end position="588"/>
    </location>
</feature>
<dbReference type="Proteomes" id="UP000050833">
    <property type="component" value="Unassembled WGS sequence"/>
</dbReference>
<accession>A0AAW3JVQ0</accession>
<organism evidence="4 5">
    <name type="scientific">Butyribacter intestini</name>
    <dbReference type="NCBI Taxonomy" id="1703332"/>
    <lineage>
        <taxon>Bacteria</taxon>
        <taxon>Bacillati</taxon>
        <taxon>Bacillota</taxon>
        <taxon>Clostridia</taxon>
        <taxon>Lachnospirales</taxon>
        <taxon>Lachnospiraceae</taxon>
        <taxon>Butyribacter</taxon>
    </lineage>
</organism>
<proteinExistence type="predicted"/>
<name>A0AAW3JVQ0_9FIRM</name>
<dbReference type="SMART" id="SM00646">
    <property type="entry name" value="Ami_3"/>
    <property type="match status" value="1"/>
</dbReference>
<dbReference type="RefSeq" id="WP_055941928.1">
    <property type="nucleotide sequence ID" value="NZ_JAQDCV010000001.1"/>
</dbReference>
<dbReference type="GO" id="GO:0030288">
    <property type="term" value="C:outer membrane-bounded periplasmic space"/>
    <property type="evidence" value="ECO:0007669"/>
    <property type="project" value="TreeGrafter"/>
</dbReference>
<dbReference type="Gene3D" id="3.30.457.10">
    <property type="entry name" value="Copper amine oxidase-like, N-terminal domain"/>
    <property type="match status" value="1"/>
</dbReference>
<dbReference type="InterPro" id="IPR050695">
    <property type="entry name" value="N-acetylmuramoyl_amidase_3"/>
</dbReference>
<dbReference type="InterPro" id="IPR002508">
    <property type="entry name" value="MurNAc-LAA_cat"/>
</dbReference>
<comment type="caution">
    <text evidence="4">The sequence shown here is derived from an EMBL/GenBank/DDBJ whole genome shotgun (WGS) entry which is preliminary data.</text>
</comment>
<dbReference type="PANTHER" id="PTHR30404">
    <property type="entry name" value="N-ACETYLMURAMOYL-L-ALANINE AMIDASE"/>
    <property type="match status" value="1"/>
</dbReference>
<dbReference type="SUPFAM" id="SSF55383">
    <property type="entry name" value="Copper amine oxidase, domain N"/>
    <property type="match status" value="1"/>
</dbReference>
<dbReference type="InterPro" id="IPR036582">
    <property type="entry name" value="Mao_N_sf"/>
</dbReference>
<feature type="signal peptide" evidence="2">
    <location>
        <begin position="1"/>
        <end position="40"/>
    </location>
</feature>
<dbReference type="InterPro" id="IPR012854">
    <property type="entry name" value="Cu_amine_oxidase-like_N"/>
</dbReference>
<keyword evidence="1" id="KW-0378">Hydrolase</keyword>
<keyword evidence="2" id="KW-0732">Signal</keyword>
<feature type="chain" id="PRO_5043419358" description="MurNAc-LAA domain-containing protein" evidence="2">
    <location>
        <begin position="41"/>
        <end position="597"/>
    </location>
</feature>
<dbReference type="Pfam" id="PF07833">
    <property type="entry name" value="Cu_amine_oxidN1"/>
    <property type="match status" value="1"/>
</dbReference>
<dbReference type="GO" id="GO:0008745">
    <property type="term" value="F:N-acetylmuramoyl-L-alanine amidase activity"/>
    <property type="evidence" value="ECO:0007669"/>
    <property type="project" value="InterPro"/>
</dbReference>
<evidence type="ECO:0000256" key="1">
    <source>
        <dbReference type="ARBA" id="ARBA00022801"/>
    </source>
</evidence>